<keyword evidence="3 6" id="KW-1133">Transmembrane helix</keyword>
<comment type="similarity">
    <text evidence="5">Belongs to the SAT4 family.</text>
</comment>
<dbReference type="PANTHER" id="PTHR33048">
    <property type="entry name" value="PTH11-LIKE INTEGRAL MEMBRANE PROTEIN (AFU_ORTHOLOGUE AFUA_5G11245)"/>
    <property type="match status" value="1"/>
</dbReference>
<feature type="transmembrane region" description="Helical" evidence="6">
    <location>
        <begin position="128"/>
        <end position="150"/>
    </location>
</feature>
<name>A0AAN6RPE6_9PEZI</name>
<feature type="transmembrane region" description="Helical" evidence="6">
    <location>
        <begin position="210"/>
        <end position="232"/>
    </location>
</feature>
<evidence type="ECO:0000256" key="3">
    <source>
        <dbReference type="ARBA" id="ARBA00022989"/>
    </source>
</evidence>
<protein>
    <recommendedName>
        <fullName evidence="7">Rhodopsin domain-containing protein</fullName>
    </recommendedName>
</protein>
<feature type="transmembrane region" description="Helical" evidence="6">
    <location>
        <begin position="27"/>
        <end position="46"/>
    </location>
</feature>
<evidence type="ECO:0000256" key="5">
    <source>
        <dbReference type="ARBA" id="ARBA00038359"/>
    </source>
</evidence>
<dbReference type="EMBL" id="MU855998">
    <property type="protein sequence ID" value="KAK3898115.1"/>
    <property type="molecule type" value="Genomic_DNA"/>
</dbReference>
<accession>A0AAN6RPE6</accession>
<feature type="domain" description="Rhodopsin" evidence="7">
    <location>
        <begin position="42"/>
        <end position="271"/>
    </location>
</feature>
<evidence type="ECO:0000313" key="9">
    <source>
        <dbReference type="Proteomes" id="UP001303889"/>
    </source>
</evidence>
<reference evidence="8" key="2">
    <citation type="submission" date="2023-05" db="EMBL/GenBank/DDBJ databases">
        <authorList>
            <consortium name="Lawrence Berkeley National Laboratory"/>
            <person name="Steindorff A."/>
            <person name="Hensen N."/>
            <person name="Bonometti L."/>
            <person name="Westerberg I."/>
            <person name="Brannstrom I.O."/>
            <person name="Guillou S."/>
            <person name="Cros-Aarteil S."/>
            <person name="Calhoun S."/>
            <person name="Haridas S."/>
            <person name="Kuo A."/>
            <person name="Mondo S."/>
            <person name="Pangilinan J."/>
            <person name="Riley R."/>
            <person name="Labutti K."/>
            <person name="Andreopoulos B."/>
            <person name="Lipzen A."/>
            <person name="Chen C."/>
            <person name="Yanf M."/>
            <person name="Daum C."/>
            <person name="Ng V."/>
            <person name="Clum A."/>
            <person name="Ohm R."/>
            <person name="Martin F."/>
            <person name="Silar P."/>
            <person name="Natvig D."/>
            <person name="Lalanne C."/>
            <person name="Gautier V."/>
            <person name="Ament-Velasquez S.L."/>
            <person name="Kruys A."/>
            <person name="Hutchinson M.I."/>
            <person name="Powell A.J."/>
            <person name="Barry K."/>
            <person name="Miller A.N."/>
            <person name="Grigoriev I.V."/>
            <person name="Debuchy R."/>
            <person name="Gladieux P."/>
            <person name="Thoren M.H."/>
            <person name="Johannesson H."/>
        </authorList>
    </citation>
    <scope>NUCLEOTIDE SEQUENCE</scope>
    <source>
        <strain evidence="8">CBS 103.79</strain>
    </source>
</reference>
<feature type="transmembrane region" description="Helical" evidence="6">
    <location>
        <begin position="175"/>
        <end position="198"/>
    </location>
</feature>
<comment type="caution">
    <text evidence="8">The sequence shown here is derived from an EMBL/GenBank/DDBJ whole genome shotgun (WGS) entry which is preliminary data.</text>
</comment>
<sequence>MTAILLRPRVTTPNDDGDATIFGQTNVAIWVLTGASGAFLAVRIWCRYAFSKLFWDDALLVLSWVILVVSAGLISAASAAGYATDQQKLKFFLYQNTGVAMTTLATAWSKVAFAITLYRIIRNRYLKYFLWFVMLTANLILIPGMMSIWLPACADPRKVFRPAYPNCMDHVKLQYLGGTTIVYGGVIDVLLALFPFFIIRKLLLDTREKLGLTFAMSMGIVTGAIVIFRAFFQLKKTDNNYHFMIFMAIFNFLEPAVTIIAQAIPMFRVLIVNVKKATSAVRISSPTMGNKSNMHSQQLRSWNAKVMGGSRVQPDEELLHVKVDTDLRVVTMSATAASGTGSATSARSDSWEDKIYDGSVRR</sequence>
<comment type="subcellular location">
    <subcellularLocation>
        <location evidence="1">Membrane</location>
        <topology evidence="1">Multi-pass membrane protein</topology>
    </subcellularLocation>
</comment>
<dbReference type="Proteomes" id="UP001303889">
    <property type="component" value="Unassembled WGS sequence"/>
</dbReference>
<feature type="transmembrane region" description="Helical" evidence="6">
    <location>
        <begin position="99"/>
        <end position="121"/>
    </location>
</feature>
<dbReference type="PANTHER" id="PTHR33048:SF42">
    <property type="entry name" value="INTEGRAL MEMBRANE PROTEIN"/>
    <property type="match status" value="1"/>
</dbReference>
<evidence type="ECO:0000259" key="7">
    <source>
        <dbReference type="Pfam" id="PF20684"/>
    </source>
</evidence>
<gene>
    <name evidence="8" type="ORF">C8A05DRAFT_19247</name>
</gene>
<dbReference type="InterPro" id="IPR052337">
    <property type="entry name" value="SAT4-like"/>
</dbReference>
<evidence type="ECO:0000256" key="2">
    <source>
        <dbReference type="ARBA" id="ARBA00022692"/>
    </source>
</evidence>
<feature type="transmembrane region" description="Helical" evidence="6">
    <location>
        <begin position="244"/>
        <end position="267"/>
    </location>
</feature>
<dbReference type="InterPro" id="IPR049326">
    <property type="entry name" value="Rhodopsin_dom_fungi"/>
</dbReference>
<organism evidence="8 9">
    <name type="scientific">Staphylotrichum tortipilum</name>
    <dbReference type="NCBI Taxonomy" id="2831512"/>
    <lineage>
        <taxon>Eukaryota</taxon>
        <taxon>Fungi</taxon>
        <taxon>Dikarya</taxon>
        <taxon>Ascomycota</taxon>
        <taxon>Pezizomycotina</taxon>
        <taxon>Sordariomycetes</taxon>
        <taxon>Sordariomycetidae</taxon>
        <taxon>Sordariales</taxon>
        <taxon>Chaetomiaceae</taxon>
        <taxon>Staphylotrichum</taxon>
    </lineage>
</organism>
<evidence type="ECO:0000313" key="8">
    <source>
        <dbReference type="EMBL" id="KAK3898115.1"/>
    </source>
</evidence>
<dbReference type="Pfam" id="PF20684">
    <property type="entry name" value="Fung_rhodopsin"/>
    <property type="match status" value="1"/>
</dbReference>
<evidence type="ECO:0000256" key="6">
    <source>
        <dbReference type="SAM" id="Phobius"/>
    </source>
</evidence>
<feature type="transmembrane region" description="Helical" evidence="6">
    <location>
        <begin position="58"/>
        <end position="79"/>
    </location>
</feature>
<dbReference type="AlphaFoldDB" id="A0AAN6RPE6"/>
<evidence type="ECO:0000256" key="4">
    <source>
        <dbReference type="ARBA" id="ARBA00023136"/>
    </source>
</evidence>
<keyword evidence="2 6" id="KW-0812">Transmembrane</keyword>
<evidence type="ECO:0000256" key="1">
    <source>
        <dbReference type="ARBA" id="ARBA00004141"/>
    </source>
</evidence>
<reference evidence="8" key="1">
    <citation type="journal article" date="2023" name="Mol. Phylogenet. Evol.">
        <title>Genome-scale phylogeny and comparative genomics of the fungal order Sordariales.</title>
        <authorList>
            <person name="Hensen N."/>
            <person name="Bonometti L."/>
            <person name="Westerberg I."/>
            <person name="Brannstrom I.O."/>
            <person name="Guillou S."/>
            <person name="Cros-Aarteil S."/>
            <person name="Calhoun S."/>
            <person name="Haridas S."/>
            <person name="Kuo A."/>
            <person name="Mondo S."/>
            <person name="Pangilinan J."/>
            <person name="Riley R."/>
            <person name="LaButti K."/>
            <person name="Andreopoulos B."/>
            <person name="Lipzen A."/>
            <person name="Chen C."/>
            <person name="Yan M."/>
            <person name="Daum C."/>
            <person name="Ng V."/>
            <person name="Clum A."/>
            <person name="Steindorff A."/>
            <person name="Ohm R.A."/>
            <person name="Martin F."/>
            <person name="Silar P."/>
            <person name="Natvig D.O."/>
            <person name="Lalanne C."/>
            <person name="Gautier V."/>
            <person name="Ament-Velasquez S.L."/>
            <person name="Kruys A."/>
            <person name="Hutchinson M.I."/>
            <person name="Powell A.J."/>
            <person name="Barry K."/>
            <person name="Miller A.N."/>
            <person name="Grigoriev I.V."/>
            <person name="Debuchy R."/>
            <person name="Gladieux P."/>
            <person name="Hiltunen Thoren M."/>
            <person name="Johannesson H."/>
        </authorList>
    </citation>
    <scope>NUCLEOTIDE SEQUENCE</scope>
    <source>
        <strain evidence="8">CBS 103.79</strain>
    </source>
</reference>
<dbReference type="GO" id="GO:0016020">
    <property type="term" value="C:membrane"/>
    <property type="evidence" value="ECO:0007669"/>
    <property type="project" value="UniProtKB-SubCell"/>
</dbReference>
<keyword evidence="9" id="KW-1185">Reference proteome</keyword>
<keyword evidence="4 6" id="KW-0472">Membrane</keyword>
<proteinExistence type="inferred from homology"/>